<accession>A0ABW8YHC6</accession>
<dbReference type="EMBL" id="JBELQC010000001">
    <property type="protein sequence ID" value="MFL9839654.1"/>
    <property type="molecule type" value="Genomic_DNA"/>
</dbReference>
<evidence type="ECO:0000313" key="3">
    <source>
        <dbReference type="Proteomes" id="UP001629244"/>
    </source>
</evidence>
<keyword evidence="3" id="KW-1185">Reference proteome</keyword>
<reference evidence="2 3" key="1">
    <citation type="submission" date="2024-06" db="EMBL/GenBank/DDBJ databases">
        <authorList>
            <person name="Kaempfer P."/>
            <person name="Viver T."/>
        </authorList>
    </citation>
    <scope>NUCLEOTIDE SEQUENCE [LARGE SCALE GENOMIC DNA]</scope>
    <source>
        <strain evidence="2 3">ST-64</strain>
    </source>
</reference>
<dbReference type="InterPro" id="IPR007788">
    <property type="entry name" value="QCT"/>
</dbReference>
<feature type="chain" id="PRO_5045892182" evidence="1">
    <location>
        <begin position="24"/>
        <end position="279"/>
    </location>
</feature>
<dbReference type="PANTHER" id="PTHR31270:SF1">
    <property type="entry name" value="GLUTAMINYL-PEPTIDE CYCLOTRANSFERASE"/>
    <property type="match status" value="1"/>
</dbReference>
<protein>
    <submittedName>
        <fullName evidence="2">Glutaminyl-peptide cyclotransferase</fullName>
    </submittedName>
</protein>
<proteinExistence type="predicted"/>
<keyword evidence="1" id="KW-0732">Signal</keyword>
<name>A0ABW8YHC6_9SPHN</name>
<sequence>MRRLNSAGRGIIAGAALAILAAAAPVDSGVALSSPAATQSTDAGPAEVPVEAVRVMATYPHDSDAFTQGLFFSHGALFESTGQHGKSVIREVDLASGAVKRQVKLPDRYFGEGSTAWHDTIVSLTWKHGKAFRWSRHNLKQIGTFDYVGEGWGLTQDGSSLILSDGSADLRFLDPKTFAEQRRITVTYRGRSIRRLNELEYVRGEILANVWHQDVILRIDPTTGVVRGVLDLRALANSVPVRNSEAVLNGIAYDAKAGKLYVTGKNWPSLFEIALPAAN</sequence>
<evidence type="ECO:0000313" key="2">
    <source>
        <dbReference type="EMBL" id="MFL9839654.1"/>
    </source>
</evidence>
<dbReference type="Pfam" id="PF05096">
    <property type="entry name" value="Glu_cyclase_2"/>
    <property type="match status" value="1"/>
</dbReference>
<feature type="signal peptide" evidence="1">
    <location>
        <begin position="1"/>
        <end position="23"/>
    </location>
</feature>
<dbReference type="InterPro" id="IPR011044">
    <property type="entry name" value="Quino_amine_DH_bsu"/>
</dbReference>
<evidence type="ECO:0000256" key="1">
    <source>
        <dbReference type="SAM" id="SignalP"/>
    </source>
</evidence>
<organism evidence="2 3">
    <name type="scientific">Sphingomonas plantiphila</name>
    <dbReference type="NCBI Taxonomy" id="3163295"/>
    <lineage>
        <taxon>Bacteria</taxon>
        <taxon>Pseudomonadati</taxon>
        <taxon>Pseudomonadota</taxon>
        <taxon>Alphaproteobacteria</taxon>
        <taxon>Sphingomonadales</taxon>
        <taxon>Sphingomonadaceae</taxon>
        <taxon>Sphingomonas</taxon>
    </lineage>
</organism>
<dbReference type="RefSeq" id="WP_408076621.1">
    <property type="nucleotide sequence ID" value="NZ_JBELQC010000001.1"/>
</dbReference>
<dbReference type="Proteomes" id="UP001629244">
    <property type="component" value="Unassembled WGS sequence"/>
</dbReference>
<gene>
    <name evidence="2" type="ORF">ABS767_01650</name>
</gene>
<comment type="caution">
    <text evidence="2">The sequence shown here is derived from an EMBL/GenBank/DDBJ whole genome shotgun (WGS) entry which is preliminary data.</text>
</comment>
<dbReference type="SUPFAM" id="SSF50969">
    <property type="entry name" value="YVTN repeat-like/Quinoprotein amine dehydrogenase"/>
    <property type="match status" value="1"/>
</dbReference>
<dbReference type="PANTHER" id="PTHR31270">
    <property type="entry name" value="GLUTAMINYL-PEPTIDE CYCLOTRANSFERASE"/>
    <property type="match status" value="1"/>
</dbReference>